<organism evidence="4 5">
    <name type="scientific">Candidatus Chisholmbacteria bacterium RIFCSPHIGHO2_01_FULL_52_32</name>
    <dbReference type="NCBI Taxonomy" id="1797591"/>
    <lineage>
        <taxon>Bacteria</taxon>
        <taxon>Candidatus Chisholmiibacteriota</taxon>
    </lineage>
</organism>
<dbReference type="Pfam" id="PF02545">
    <property type="entry name" value="Maf"/>
    <property type="match status" value="1"/>
</dbReference>
<proteinExistence type="inferred from homology"/>
<name>A0A1G1VQW6_9BACT</name>
<dbReference type="GO" id="GO:0009117">
    <property type="term" value="P:nucleotide metabolic process"/>
    <property type="evidence" value="ECO:0007669"/>
    <property type="project" value="UniProtKB-KW"/>
</dbReference>
<evidence type="ECO:0000256" key="3">
    <source>
        <dbReference type="HAMAP-Rule" id="MF_00528"/>
    </source>
</evidence>
<dbReference type="PANTHER" id="PTHR43213">
    <property type="entry name" value="BIFUNCTIONAL DTTP/UTP PYROPHOSPHATASE/METHYLTRANSFERASE PROTEIN-RELATED"/>
    <property type="match status" value="1"/>
</dbReference>
<evidence type="ECO:0000256" key="1">
    <source>
        <dbReference type="ARBA" id="ARBA00001968"/>
    </source>
</evidence>
<dbReference type="InterPro" id="IPR003697">
    <property type="entry name" value="Maf-like"/>
</dbReference>
<dbReference type="AlphaFoldDB" id="A0A1G1VQW6"/>
<dbReference type="Proteomes" id="UP000179233">
    <property type="component" value="Unassembled WGS sequence"/>
</dbReference>
<dbReference type="NCBIfam" id="TIGR00172">
    <property type="entry name" value="maf"/>
    <property type="match status" value="1"/>
</dbReference>
<dbReference type="InterPro" id="IPR029001">
    <property type="entry name" value="ITPase-like_fam"/>
</dbReference>
<dbReference type="CDD" id="cd00555">
    <property type="entry name" value="Maf"/>
    <property type="match status" value="1"/>
</dbReference>
<keyword evidence="3" id="KW-0963">Cytoplasm</keyword>
<gene>
    <name evidence="4" type="ORF">A2786_00495</name>
</gene>
<sequence>MLILASSSERRRELLSWLGVPFAVVPSYFDERKISLRDPRKLVFKLSLLKARFVAEMRSEGLVIGADTVVSVGGETIGKPKDERDAVRILKKLSGKTHAVYTGIAVVDALTKKSVSAAEETAVTFRTLSDEEINDYVATGEPLDKGGGYAIQMGAKGFVSDVRGSFTNVVGLPLVVLQTLLRKHGFTLKRDVPRIVFEKTGYLS</sequence>
<comment type="catalytic activity">
    <reaction evidence="3">
        <text>UTP + H2O = UMP + diphosphate + H(+)</text>
        <dbReference type="Rhea" id="RHEA:29395"/>
        <dbReference type="ChEBI" id="CHEBI:15377"/>
        <dbReference type="ChEBI" id="CHEBI:15378"/>
        <dbReference type="ChEBI" id="CHEBI:33019"/>
        <dbReference type="ChEBI" id="CHEBI:46398"/>
        <dbReference type="ChEBI" id="CHEBI:57865"/>
        <dbReference type="EC" id="3.6.1.9"/>
    </reaction>
</comment>
<dbReference type="GO" id="GO:0005737">
    <property type="term" value="C:cytoplasm"/>
    <property type="evidence" value="ECO:0007669"/>
    <property type="project" value="UniProtKB-SubCell"/>
</dbReference>
<feature type="site" description="Important for substrate specificity" evidence="3">
    <location>
        <position position="10"/>
    </location>
</feature>
<comment type="catalytic activity">
    <reaction evidence="3">
        <text>dTTP + H2O = dTMP + diphosphate + H(+)</text>
        <dbReference type="Rhea" id="RHEA:28534"/>
        <dbReference type="ChEBI" id="CHEBI:15377"/>
        <dbReference type="ChEBI" id="CHEBI:15378"/>
        <dbReference type="ChEBI" id="CHEBI:33019"/>
        <dbReference type="ChEBI" id="CHEBI:37568"/>
        <dbReference type="ChEBI" id="CHEBI:63528"/>
        <dbReference type="EC" id="3.6.1.9"/>
    </reaction>
</comment>
<feature type="active site" description="Proton acceptor" evidence="3">
    <location>
        <position position="67"/>
    </location>
</feature>
<feature type="site" description="Important for substrate specificity" evidence="3">
    <location>
        <position position="152"/>
    </location>
</feature>
<comment type="similarity">
    <text evidence="3">Belongs to the Maf family. YhdE subfamily.</text>
</comment>
<accession>A0A1G1VQW6</accession>
<dbReference type="PIRSF" id="PIRSF006305">
    <property type="entry name" value="Maf"/>
    <property type="match status" value="1"/>
</dbReference>
<comment type="function">
    <text evidence="3">Nucleoside triphosphate pyrophosphatase that hydrolyzes dTTP and UTP. May have a dual role in cell division arrest and in preventing the incorporation of modified nucleotides into cellular nucleic acids.</text>
</comment>
<evidence type="ECO:0000313" key="4">
    <source>
        <dbReference type="EMBL" id="OGY17789.1"/>
    </source>
</evidence>
<comment type="subcellular location">
    <subcellularLocation>
        <location evidence="3">Cytoplasm</location>
    </subcellularLocation>
</comment>
<dbReference type="EMBL" id="MHCJ01000006">
    <property type="protein sequence ID" value="OGY17789.1"/>
    <property type="molecule type" value="Genomic_DNA"/>
</dbReference>
<protein>
    <recommendedName>
        <fullName evidence="3">dTTP/UTP pyrophosphatase</fullName>
        <shortName evidence="3">dTTPase/UTPase</shortName>
        <ecNumber evidence="3">3.6.1.9</ecNumber>
    </recommendedName>
    <alternativeName>
        <fullName evidence="3">Nucleoside triphosphate pyrophosphatase</fullName>
    </alternativeName>
    <alternativeName>
        <fullName evidence="3">Nucleotide pyrophosphatase</fullName>
        <shortName evidence="3">Nucleotide PPase</shortName>
    </alternativeName>
</protein>
<dbReference type="HAMAP" id="MF_00528">
    <property type="entry name" value="Maf"/>
    <property type="match status" value="1"/>
</dbReference>
<comment type="cofactor">
    <cofactor evidence="1 3">
        <name>a divalent metal cation</name>
        <dbReference type="ChEBI" id="CHEBI:60240"/>
    </cofactor>
</comment>
<reference evidence="4 5" key="1">
    <citation type="journal article" date="2016" name="Nat. Commun.">
        <title>Thousands of microbial genomes shed light on interconnected biogeochemical processes in an aquifer system.</title>
        <authorList>
            <person name="Anantharaman K."/>
            <person name="Brown C.T."/>
            <person name="Hug L.A."/>
            <person name="Sharon I."/>
            <person name="Castelle C.J."/>
            <person name="Probst A.J."/>
            <person name="Thomas B.C."/>
            <person name="Singh A."/>
            <person name="Wilkins M.J."/>
            <person name="Karaoz U."/>
            <person name="Brodie E.L."/>
            <person name="Williams K.H."/>
            <person name="Hubbard S.S."/>
            <person name="Banfield J.F."/>
        </authorList>
    </citation>
    <scope>NUCLEOTIDE SEQUENCE [LARGE SCALE GENOMIC DNA]</scope>
</reference>
<evidence type="ECO:0000313" key="5">
    <source>
        <dbReference type="Proteomes" id="UP000179233"/>
    </source>
</evidence>
<evidence type="ECO:0000256" key="2">
    <source>
        <dbReference type="ARBA" id="ARBA00022801"/>
    </source>
</evidence>
<feature type="site" description="Important for substrate specificity" evidence="3">
    <location>
        <position position="68"/>
    </location>
</feature>
<dbReference type="GO" id="GO:0036221">
    <property type="term" value="F:UTP diphosphatase activity"/>
    <property type="evidence" value="ECO:0007669"/>
    <property type="project" value="RHEA"/>
</dbReference>
<comment type="caution">
    <text evidence="3">Lacks conserved residue(s) required for the propagation of feature annotation.</text>
</comment>
<dbReference type="EC" id="3.6.1.9" evidence="3"/>
<dbReference type="GO" id="GO:0036218">
    <property type="term" value="F:dTTP diphosphatase activity"/>
    <property type="evidence" value="ECO:0007669"/>
    <property type="project" value="RHEA"/>
</dbReference>
<keyword evidence="3" id="KW-0546">Nucleotide metabolism</keyword>
<dbReference type="PANTHER" id="PTHR43213:SF5">
    <property type="entry name" value="BIFUNCTIONAL DTTP_UTP PYROPHOSPHATASE_METHYLTRANSFERASE PROTEIN-RELATED"/>
    <property type="match status" value="1"/>
</dbReference>
<dbReference type="Gene3D" id="3.90.950.10">
    <property type="match status" value="1"/>
</dbReference>
<keyword evidence="2 3" id="KW-0378">Hydrolase</keyword>
<dbReference type="SUPFAM" id="SSF52972">
    <property type="entry name" value="ITPase-like"/>
    <property type="match status" value="1"/>
</dbReference>
<comment type="caution">
    <text evidence="4">The sequence shown here is derived from an EMBL/GenBank/DDBJ whole genome shotgun (WGS) entry which is preliminary data.</text>
</comment>